<dbReference type="Proteomes" id="UP000008792">
    <property type="component" value="Unassembled WGS sequence"/>
</dbReference>
<dbReference type="AlphaFoldDB" id="A0A0Q9WDA3"/>
<evidence type="ECO:0000313" key="1">
    <source>
        <dbReference type="EMBL" id="KRF82322.1"/>
    </source>
</evidence>
<gene>
    <name evidence="1" type="primary">Dvir\GJ25698</name>
    <name evidence="1" type="ORF">Dvir_GJ25698</name>
</gene>
<sequence length="72" mass="8404">MICIEWHPAWLVASSLYMSNYTLFAKPSIHPSFWPCVLQTFKIGNINRLHMLLTIFQKKQPESCYALFLGLD</sequence>
<dbReference type="EMBL" id="CH940651">
    <property type="protein sequence ID" value="KRF82322.1"/>
    <property type="molecule type" value="Genomic_DNA"/>
</dbReference>
<protein>
    <submittedName>
        <fullName evidence="1">Uncharacterized protein</fullName>
    </submittedName>
</protein>
<dbReference type="InParanoid" id="A0A0Q9WDA3"/>
<accession>A0A0Q9WDA3</accession>
<name>A0A0Q9WDA3_DROVI</name>
<proteinExistence type="predicted"/>
<reference evidence="1 2" key="1">
    <citation type="journal article" date="2007" name="Nature">
        <title>Evolution of genes and genomes on the Drosophila phylogeny.</title>
        <authorList>
            <consortium name="Drosophila 12 Genomes Consortium"/>
            <person name="Clark A.G."/>
            <person name="Eisen M.B."/>
            <person name="Smith D.R."/>
            <person name="Bergman C.M."/>
            <person name="Oliver B."/>
            <person name="Markow T.A."/>
            <person name="Kaufman T.C."/>
            <person name="Kellis M."/>
            <person name="Gelbart W."/>
            <person name="Iyer V.N."/>
            <person name="Pollard D.A."/>
            <person name="Sackton T.B."/>
            <person name="Larracuente A.M."/>
            <person name="Singh N.D."/>
            <person name="Abad J.P."/>
            <person name="Abt D.N."/>
            <person name="Adryan B."/>
            <person name="Aguade M."/>
            <person name="Akashi H."/>
            <person name="Anderson W.W."/>
            <person name="Aquadro C.F."/>
            <person name="Ardell D.H."/>
            <person name="Arguello R."/>
            <person name="Artieri C.G."/>
            <person name="Barbash D.A."/>
            <person name="Barker D."/>
            <person name="Barsanti P."/>
            <person name="Batterham P."/>
            <person name="Batzoglou S."/>
            <person name="Begun D."/>
            <person name="Bhutkar A."/>
            <person name="Blanco E."/>
            <person name="Bosak S.A."/>
            <person name="Bradley R.K."/>
            <person name="Brand A.D."/>
            <person name="Brent M.R."/>
            <person name="Brooks A.N."/>
            <person name="Brown R.H."/>
            <person name="Butlin R.K."/>
            <person name="Caggese C."/>
            <person name="Calvi B.R."/>
            <person name="Bernardo de Carvalho A."/>
            <person name="Caspi A."/>
            <person name="Castrezana S."/>
            <person name="Celniker S.E."/>
            <person name="Chang J.L."/>
            <person name="Chapple C."/>
            <person name="Chatterji S."/>
            <person name="Chinwalla A."/>
            <person name="Civetta A."/>
            <person name="Clifton S.W."/>
            <person name="Comeron J.M."/>
            <person name="Costello J.C."/>
            <person name="Coyne J.A."/>
            <person name="Daub J."/>
            <person name="David R.G."/>
            <person name="Delcher A.L."/>
            <person name="Delehaunty K."/>
            <person name="Do C.B."/>
            <person name="Ebling H."/>
            <person name="Edwards K."/>
            <person name="Eickbush T."/>
            <person name="Evans J.D."/>
            <person name="Filipski A."/>
            <person name="Findeiss S."/>
            <person name="Freyhult E."/>
            <person name="Fulton L."/>
            <person name="Fulton R."/>
            <person name="Garcia A.C."/>
            <person name="Gardiner A."/>
            <person name="Garfield D.A."/>
            <person name="Garvin B.E."/>
            <person name="Gibson G."/>
            <person name="Gilbert D."/>
            <person name="Gnerre S."/>
            <person name="Godfrey J."/>
            <person name="Good R."/>
            <person name="Gotea V."/>
            <person name="Gravely B."/>
            <person name="Greenberg A.J."/>
            <person name="Griffiths-Jones S."/>
            <person name="Gross S."/>
            <person name="Guigo R."/>
            <person name="Gustafson E.A."/>
            <person name="Haerty W."/>
            <person name="Hahn M.W."/>
            <person name="Halligan D.L."/>
            <person name="Halpern A.L."/>
            <person name="Halter G.M."/>
            <person name="Han M.V."/>
            <person name="Heger A."/>
            <person name="Hillier L."/>
            <person name="Hinrichs A.S."/>
            <person name="Holmes I."/>
            <person name="Hoskins R.A."/>
            <person name="Hubisz M.J."/>
            <person name="Hultmark D."/>
            <person name="Huntley M.A."/>
            <person name="Jaffe D.B."/>
            <person name="Jagadeeshan S."/>
            <person name="Jeck W.R."/>
            <person name="Johnson J."/>
            <person name="Jones C.D."/>
            <person name="Jordan W.C."/>
            <person name="Karpen G.H."/>
            <person name="Kataoka E."/>
            <person name="Keightley P.D."/>
            <person name="Kheradpour P."/>
            <person name="Kirkness E.F."/>
            <person name="Koerich L.B."/>
            <person name="Kristiansen K."/>
            <person name="Kudrna D."/>
            <person name="Kulathinal R.J."/>
            <person name="Kumar S."/>
            <person name="Kwok R."/>
            <person name="Lander E."/>
            <person name="Langley C.H."/>
            <person name="Lapoint R."/>
            <person name="Lazzaro B.P."/>
            <person name="Lee S.J."/>
            <person name="Levesque L."/>
            <person name="Li R."/>
            <person name="Lin C.F."/>
            <person name="Lin M.F."/>
            <person name="Lindblad-Toh K."/>
            <person name="Llopart A."/>
            <person name="Long M."/>
            <person name="Low L."/>
            <person name="Lozovsky E."/>
            <person name="Lu J."/>
            <person name="Luo M."/>
            <person name="Machado C.A."/>
            <person name="Makalowski W."/>
            <person name="Marzo M."/>
            <person name="Matsuda M."/>
            <person name="Matzkin L."/>
            <person name="McAllister B."/>
            <person name="McBride C.S."/>
            <person name="McKernan B."/>
            <person name="McKernan K."/>
            <person name="Mendez-Lago M."/>
            <person name="Minx P."/>
            <person name="Mollenhauer M.U."/>
            <person name="Montooth K."/>
            <person name="Mount S.M."/>
            <person name="Mu X."/>
            <person name="Myers E."/>
            <person name="Negre B."/>
            <person name="Newfeld S."/>
            <person name="Nielsen R."/>
            <person name="Noor M.A."/>
            <person name="O'Grady P."/>
            <person name="Pachter L."/>
            <person name="Papaceit M."/>
            <person name="Parisi M.J."/>
            <person name="Parisi M."/>
            <person name="Parts L."/>
            <person name="Pedersen J.S."/>
            <person name="Pesole G."/>
            <person name="Phillippy A.M."/>
            <person name="Ponting C.P."/>
            <person name="Pop M."/>
            <person name="Porcelli D."/>
            <person name="Powell J.R."/>
            <person name="Prohaska S."/>
            <person name="Pruitt K."/>
            <person name="Puig M."/>
            <person name="Quesneville H."/>
            <person name="Ram K.R."/>
            <person name="Rand D."/>
            <person name="Rasmussen M.D."/>
            <person name="Reed L.K."/>
            <person name="Reenan R."/>
            <person name="Reily A."/>
            <person name="Remington K.A."/>
            <person name="Rieger T.T."/>
            <person name="Ritchie M.G."/>
            <person name="Robin C."/>
            <person name="Rogers Y.H."/>
            <person name="Rohde C."/>
            <person name="Rozas J."/>
            <person name="Rubenfield M.J."/>
            <person name="Ruiz A."/>
            <person name="Russo S."/>
            <person name="Salzberg S.L."/>
            <person name="Sanchez-Gracia A."/>
            <person name="Saranga D.J."/>
            <person name="Sato H."/>
            <person name="Schaeffer S.W."/>
            <person name="Schatz M.C."/>
            <person name="Schlenke T."/>
            <person name="Schwartz R."/>
            <person name="Segarra C."/>
            <person name="Singh R.S."/>
            <person name="Sirot L."/>
            <person name="Sirota M."/>
            <person name="Sisneros N.B."/>
            <person name="Smith C.D."/>
            <person name="Smith T.F."/>
            <person name="Spieth J."/>
            <person name="Stage D.E."/>
            <person name="Stark A."/>
            <person name="Stephan W."/>
            <person name="Strausberg R.L."/>
            <person name="Strempel S."/>
            <person name="Sturgill D."/>
            <person name="Sutton G."/>
            <person name="Sutton G.G."/>
            <person name="Tao W."/>
            <person name="Teichmann S."/>
            <person name="Tobari Y.N."/>
            <person name="Tomimura Y."/>
            <person name="Tsolas J.M."/>
            <person name="Valente V.L."/>
            <person name="Venter E."/>
            <person name="Venter J.C."/>
            <person name="Vicario S."/>
            <person name="Vieira F.G."/>
            <person name="Vilella A.J."/>
            <person name="Villasante A."/>
            <person name="Walenz B."/>
            <person name="Wang J."/>
            <person name="Wasserman M."/>
            <person name="Watts T."/>
            <person name="Wilson D."/>
            <person name="Wilson R.K."/>
            <person name="Wing R.A."/>
            <person name="Wolfner M.F."/>
            <person name="Wong A."/>
            <person name="Wong G.K."/>
            <person name="Wu C.I."/>
            <person name="Wu G."/>
            <person name="Yamamoto D."/>
            <person name="Yang H.P."/>
            <person name="Yang S.P."/>
            <person name="Yorke J.A."/>
            <person name="Yoshida K."/>
            <person name="Zdobnov E."/>
            <person name="Zhang P."/>
            <person name="Zhang Y."/>
            <person name="Zimin A.V."/>
            <person name="Baldwin J."/>
            <person name="Abdouelleil A."/>
            <person name="Abdulkadir J."/>
            <person name="Abebe A."/>
            <person name="Abera B."/>
            <person name="Abreu J."/>
            <person name="Acer S.C."/>
            <person name="Aftuck L."/>
            <person name="Alexander A."/>
            <person name="An P."/>
            <person name="Anderson E."/>
            <person name="Anderson S."/>
            <person name="Arachi H."/>
            <person name="Azer M."/>
            <person name="Bachantsang P."/>
            <person name="Barry A."/>
            <person name="Bayul T."/>
            <person name="Berlin A."/>
            <person name="Bessette D."/>
            <person name="Bloom T."/>
            <person name="Blye J."/>
            <person name="Boguslavskiy L."/>
            <person name="Bonnet C."/>
            <person name="Boukhgalter B."/>
            <person name="Bourzgui I."/>
            <person name="Brown A."/>
            <person name="Cahill P."/>
            <person name="Channer S."/>
            <person name="Cheshatsang Y."/>
            <person name="Chuda L."/>
            <person name="Citroen M."/>
            <person name="Collymore A."/>
            <person name="Cooke P."/>
            <person name="Costello M."/>
            <person name="D'Aco K."/>
            <person name="Daza R."/>
            <person name="De Haan G."/>
            <person name="DeGray S."/>
            <person name="DeMaso C."/>
            <person name="Dhargay N."/>
            <person name="Dooley K."/>
            <person name="Dooley E."/>
            <person name="Doricent M."/>
            <person name="Dorje P."/>
            <person name="Dorjee K."/>
            <person name="Dupes A."/>
            <person name="Elong R."/>
            <person name="Falk J."/>
            <person name="Farina A."/>
            <person name="Faro S."/>
            <person name="Ferguson D."/>
            <person name="Fisher S."/>
            <person name="Foley C.D."/>
            <person name="Franke A."/>
            <person name="Friedrich D."/>
            <person name="Gadbois L."/>
            <person name="Gearin G."/>
            <person name="Gearin C.R."/>
            <person name="Giannoukos G."/>
            <person name="Goode T."/>
            <person name="Graham J."/>
            <person name="Grandbois E."/>
            <person name="Grewal S."/>
            <person name="Gyaltsen K."/>
            <person name="Hafez N."/>
            <person name="Hagos B."/>
            <person name="Hall J."/>
            <person name="Henson C."/>
            <person name="Hollinger A."/>
            <person name="Honan T."/>
            <person name="Huard M.D."/>
            <person name="Hughes L."/>
            <person name="Hurhula B."/>
            <person name="Husby M.E."/>
            <person name="Kamat A."/>
            <person name="Kanga B."/>
            <person name="Kashin S."/>
            <person name="Khazanovich D."/>
            <person name="Kisner P."/>
            <person name="Lance K."/>
            <person name="Lara M."/>
            <person name="Lee W."/>
            <person name="Lennon N."/>
            <person name="Letendre F."/>
            <person name="LeVine R."/>
            <person name="Lipovsky A."/>
            <person name="Liu X."/>
            <person name="Liu J."/>
            <person name="Liu S."/>
            <person name="Lokyitsang T."/>
            <person name="Lokyitsang Y."/>
            <person name="Lubonja R."/>
            <person name="Lui A."/>
            <person name="MacDonald P."/>
            <person name="Magnisalis V."/>
            <person name="Maru K."/>
            <person name="Matthews C."/>
            <person name="McCusker W."/>
            <person name="McDonough S."/>
            <person name="Mehta T."/>
            <person name="Meldrim J."/>
            <person name="Meneus L."/>
            <person name="Mihai O."/>
            <person name="Mihalev A."/>
            <person name="Mihova T."/>
            <person name="Mittelman R."/>
            <person name="Mlenga V."/>
            <person name="Montmayeur A."/>
            <person name="Mulrain L."/>
            <person name="Navidi A."/>
            <person name="Naylor J."/>
            <person name="Negash T."/>
            <person name="Nguyen T."/>
            <person name="Nguyen N."/>
            <person name="Nicol R."/>
            <person name="Norbu C."/>
            <person name="Norbu N."/>
            <person name="Novod N."/>
            <person name="O'Neill B."/>
            <person name="Osman S."/>
            <person name="Markiewicz E."/>
            <person name="Oyono O.L."/>
            <person name="Patti C."/>
            <person name="Phunkhang P."/>
            <person name="Pierre F."/>
            <person name="Priest M."/>
            <person name="Raghuraman S."/>
            <person name="Rege F."/>
            <person name="Reyes R."/>
            <person name="Rise C."/>
            <person name="Rogov P."/>
            <person name="Ross K."/>
            <person name="Ryan E."/>
            <person name="Settipalli S."/>
            <person name="Shea T."/>
            <person name="Sherpa N."/>
            <person name="Shi L."/>
            <person name="Shih D."/>
            <person name="Sparrow T."/>
            <person name="Spaulding J."/>
            <person name="Stalker J."/>
            <person name="Stange-Thomann N."/>
            <person name="Stavropoulos S."/>
            <person name="Stone C."/>
            <person name="Strader C."/>
            <person name="Tesfaye S."/>
            <person name="Thomson T."/>
            <person name="Thoulutsang Y."/>
            <person name="Thoulutsang D."/>
            <person name="Topham K."/>
            <person name="Topping I."/>
            <person name="Tsamla T."/>
            <person name="Vassiliev H."/>
            <person name="Vo A."/>
            <person name="Wangchuk T."/>
            <person name="Wangdi T."/>
            <person name="Weiand M."/>
            <person name="Wilkinson J."/>
            <person name="Wilson A."/>
            <person name="Yadav S."/>
            <person name="Young G."/>
            <person name="Yu Q."/>
            <person name="Zembek L."/>
            <person name="Zhong D."/>
            <person name="Zimmer A."/>
            <person name="Zwirko Z."/>
            <person name="Jaffe D.B."/>
            <person name="Alvarez P."/>
            <person name="Brockman W."/>
            <person name="Butler J."/>
            <person name="Chin C."/>
            <person name="Gnerre S."/>
            <person name="Grabherr M."/>
            <person name="Kleber M."/>
            <person name="Mauceli E."/>
            <person name="MacCallum I."/>
        </authorList>
    </citation>
    <scope>NUCLEOTIDE SEQUENCE [LARGE SCALE GENOMIC DNA]</scope>
    <source>
        <strain evidence="2">Tucson 15010-1051.87</strain>
    </source>
</reference>
<organism evidence="1 2">
    <name type="scientific">Drosophila virilis</name>
    <name type="common">Fruit fly</name>
    <dbReference type="NCBI Taxonomy" id="7244"/>
    <lineage>
        <taxon>Eukaryota</taxon>
        <taxon>Metazoa</taxon>
        <taxon>Ecdysozoa</taxon>
        <taxon>Arthropoda</taxon>
        <taxon>Hexapoda</taxon>
        <taxon>Insecta</taxon>
        <taxon>Pterygota</taxon>
        <taxon>Neoptera</taxon>
        <taxon>Endopterygota</taxon>
        <taxon>Diptera</taxon>
        <taxon>Brachycera</taxon>
        <taxon>Muscomorpha</taxon>
        <taxon>Ephydroidea</taxon>
        <taxon>Drosophilidae</taxon>
        <taxon>Drosophila</taxon>
    </lineage>
</organism>
<evidence type="ECO:0000313" key="2">
    <source>
        <dbReference type="Proteomes" id="UP000008792"/>
    </source>
</evidence>
<keyword evidence="2" id="KW-1185">Reference proteome</keyword>